<proteinExistence type="predicted"/>
<keyword evidence="2" id="KW-1185">Reference proteome</keyword>
<reference evidence="2" key="2">
    <citation type="submission" date="2015-01" db="EMBL/GenBank/DDBJ databases">
        <title>Evolutionary Origins and Diversification of the Mycorrhizal Mutualists.</title>
        <authorList>
            <consortium name="DOE Joint Genome Institute"/>
            <consortium name="Mycorrhizal Genomics Consortium"/>
            <person name="Kohler A."/>
            <person name="Kuo A."/>
            <person name="Nagy L.G."/>
            <person name="Floudas D."/>
            <person name="Copeland A."/>
            <person name="Barry K.W."/>
            <person name="Cichocki N."/>
            <person name="Veneault-Fourrey C."/>
            <person name="LaButti K."/>
            <person name="Lindquist E.A."/>
            <person name="Lipzen A."/>
            <person name="Lundell T."/>
            <person name="Morin E."/>
            <person name="Murat C."/>
            <person name="Riley R."/>
            <person name="Ohm R."/>
            <person name="Sun H."/>
            <person name="Tunlid A."/>
            <person name="Henrissat B."/>
            <person name="Grigoriev I.V."/>
            <person name="Hibbett D.S."/>
            <person name="Martin F."/>
        </authorList>
    </citation>
    <scope>NUCLEOTIDE SEQUENCE [LARGE SCALE GENOMIC DNA]</scope>
    <source>
        <strain evidence="2">441</strain>
    </source>
</reference>
<sequence length="116" mass="12671">MPNIQLSSLAVVENDASISGLLQSFTILGKFPTVQLMVGHAIGKALLVFEHAYFLMQQGSGDWKETLRMAVNKYKSSDIQTAISTAVKAAFQQHGNNGADLCETILRVIEENKISM</sequence>
<dbReference type="EMBL" id="KN833975">
    <property type="protein sequence ID" value="KIK13770.1"/>
    <property type="molecule type" value="Genomic_DNA"/>
</dbReference>
<protein>
    <submittedName>
        <fullName evidence="1">Uncharacterized protein</fullName>
    </submittedName>
</protein>
<name>A0A0C9XMX5_9AGAM</name>
<evidence type="ECO:0000313" key="1">
    <source>
        <dbReference type="EMBL" id="KIK13770.1"/>
    </source>
</evidence>
<dbReference type="HOGENOM" id="CLU_144955_1_0_1"/>
<gene>
    <name evidence="1" type="ORF">PISMIDRAFT_688401</name>
</gene>
<organism evidence="1 2">
    <name type="scientific">Pisolithus microcarpus 441</name>
    <dbReference type="NCBI Taxonomy" id="765257"/>
    <lineage>
        <taxon>Eukaryota</taxon>
        <taxon>Fungi</taxon>
        <taxon>Dikarya</taxon>
        <taxon>Basidiomycota</taxon>
        <taxon>Agaricomycotina</taxon>
        <taxon>Agaricomycetes</taxon>
        <taxon>Agaricomycetidae</taxon>
        <taxon>Boletales</taxon>
        <taxon>Sclerodermatineae</taxon>
        <taxon>Pisolithaceae</taxon>
        <taxon>Pisolithus</taxon>
    </lineage>
</organism>
<dbReference type="Proteomes" id="UP000054018">
    <property type="component" value="Unassembled WGS sequence"/>
</dbReference>
<accession>A0A0C9XMX5</accession>
<evidence type="ECO:0000313" key="2">
    <source>
        <dbReference type="Proteomes" id="UP000054018"/>
    </source>
</evidence>
<dbReference type="OrthoDB" id="2670972at2759"/>
<dbReference type="AlphaFoldDB" id="A0A0C9XMX5"/>
<reference evidence="1 2" key="1">
    <citation type="submission" date="2014-04" db="EMBL/GenBank/DDBJ databases">
        <authorList>
            <consortium name="DOE Joint Genome Institute"/>
            <person name="Kuo A."/>
            <person name="Kohler A."/>
            <person name="Costa M.D."/>
            <person name="Nagy L.G."/>
            <person name="Floudas D."/>
            <person name="Copeland A."/>
            <person name="Barry K.W."/>
            <person name="Cichocki N."/>
            <person name="Veneault-Fourrey C."/>
            <person name="LaButti K."/>
            <person name="Lindquist E.A."/>
            <person name="Lipzen A."/>
            <person name="Lundell T."/>
            <person name="Morin E."/>
            <person name="Murat C."/>
            <person name="Sun H."/>
            <person name="Tunlid A."/>
            <person name="Henrissat B."/>
            <person name="Grigoriev I.V."/>
            <person name="Hibbett D.S."/>
            <person name="Martin F."/>
            <person name="Nordberg H.P."/>
            <person name="Cantor M.N."/>
            <person name="Hua S.X."/>
        </authorList>
    </citation>
    <scope>NUCLEOTIDE SEQUENCE [LARGE SCALE GENOMIC DNA]</scope>
    <source>
        <strain evidence="1 2">441</strain>
    </source>
</reference>